<reference evidence="1 2" key="1">
    <citation type="journal article" date="2013" name="Mar. Genomics">
        <title>Expression of sulfatases in Rhodopirellula baltica and the diversity of sulfatases in the genus Rhodopirellula.</title>
        <authorList>
            <person name="Wegner C.E."/>
            <person name="Richter-Heitmann T."/>
            <person name="Klindworth A."/>
            <person name="Klockow C."/>
            <person name="Richter M."/>
            <person name="Achstetter T."/>
            <person name="Glockner F.O."/>
            <person name="Harder J."/>
        </authorList>
    </citation>
    <scope>NUCLEOTIDE SEQUENCE [LARGE SCALE GENOMIC DNA]</scope>
    <source>
        <strain evidence="1 2">WH47</strain>
    </source>
</reference>
<protein>
    <submittedName>
        <fullName evidence="1">Uncharacterized protein</fullName>
    </submittedName>
</protein>
<gene>
    <name evidence="1" type="ORF">RBWH47_03031</name>
</gene>
<dbReference type="EMBL" id="AFAR01000077">
    <property type="protein sequence ID" value="EGF28572.1"/>
    <property type="molecule type" value="Genomic_DNA"/>
</dbReference>
<comment type="caution">
    <text evidence="1">The sequence shown here is derived from an EMBL/GenBank/DDBJ whole genome shotgun (WGS) entry which is preliminary data.</text>
</comment>
<proteinExistence type="predicted"/>
<organism evidence="1 2">
    <name type="scientific">Rhodopirellula baltica WH47</name>
    <dbReference type="NCBI Taxonomy" id="991778"/>
    <lineage>
        <taxon>Bacteria</taxon>
        <taxon>Pseudomonadati</taxon>
        <taxon>Planctomycetota</taxon>
        <taxon>Planctomycetia</taxon>
        <taxon>Pirellulales</taxon>
        <taxon>Pirellulaceae</taxon>
        <taxon>Rhodopirellula</taxon>
    </lineage>
</organism>
<name>F2AP11_RHOBT</name>
<accession>F2AP11</accession>
<dbReference type="AlphaFoldDB" id="F2AP11"/>
<evidence type="ECO:0000313" key="1">
    <source>
        <dbReference type="EMBL" id="EGF28572.1"/>
    </source>
</evidence>
<evidence type="ECO:0000313" key="2">
    <source>
        <dbReference type="Proteomes" id="UP000006222"/>
    </source>
</evidence>
<sequence>MPTGVGMSQQFRAGTQVWRASERLSIGLVDRPQLSDSMGMERRGFACSIHEHRVW</sequence>
<dbReference type="Proteomes" id="UP000006222">
    <property type="component" value="Unassembled WGS sequence"/>
</dbReference>